<dbReference type="PANTHER" id="PTHR42964:SF1">
    <property type="entry name" value="POLYKETIDE BIOSYNTHESIS ENOYL-COA HYDRATASE PKSH-RELATED"/>
    <property type="match status" value="1"/>
</dbReference>
<dbReference type="InterPro" id="IPR051683">
    <property type="entry name" value="Enoyl-CoA_Hydratase/Isomerase"/>
</dbReference>
<keyword evidence="2" id="KW-0812">Transmembrane</keyword>
<sequence length="239" mass="27233">MTFNRKSHRNAINSQLLHELNEALDEAERDSACSIVILEGQDGVFCTGMDLKEAMYFDDQTALNPMSMQYMRTLKRFASTRLIIIASVDGQVIAGGVGFCAASDLVIATPRSQFSLSEAIWGLLPAMVLPYLIRRTGFQPAYRMTLTTMALTAEEARLVRLVDELDEQPERWIRKWSQSLERVTPSTVGHIKGYFRKIGMITDEMERLAVEEISRLVTLPEVKSNIENFLEHQRFPWNK</sequence>
<proteinExistence type="inferred from homology"/>
<accession>A0ABT9U7F1</accession>
<reference evidence="3 4" key="1">
    <citation type="submission" date="2023-07" db="EMBL/GenBank/DDBJ databases">
        <title>Sorghum-associated microbial communities from plants grown in Nebraska, USA.</title>
        <authorList>
            <person name="Schachtman D."/>
        </authorList>
    </citation>
    <scope>NUCLEOTIDE SEQUENCE [LARGE SCALE GENOMIC DNA]</scope>
    <source>
        <strain evidence="3 4">CC482</strain>
    </source>
</reference>
<name>A0ABT9U7F1_PAEHA</name>
<feature type="transmembrane region" description="Helical" evidence="2">
    <location>
        <begin position="114"/>
        <end position="133"/>
    </location>
</feature>
<dbReference type="Proteomes" id="UP001229346">
    <property type="component" value="Unassembled WGS sequence"/>
</dbReference>
<evidence type="ECO:0000256" key="1">
    <source>
        <dbReference type="ARBA" id="ARBA00005254"/>
    </source>
</evidence>
<keyword evidence="4" id="KW-1185">Reference proteome</keyword>
<feature type="transmembrane region" description="Helical" evidence="2">
    <location>
        <begin position="82"/>
        <end position="108"/>
    </location>
</feature>
<dbReference type="SUPFAM" id="SSF52096">
    <property type="entry name" value="ClpP/crotonase"/>
    <property type="match status" value="1"/>
</dbReference>
<evidence type="ECO:0000256" key="2">
    <source>
        <dbReference type="SAM" id="Phobius"/>
    </source>
</evidence>
<dbReference type="Gene3D" id="3.90.226.10">
    <property type="entry name" value="2-enoyl-CoA Hydratase, Chain A, domain 1"/>
    <property type="match status" value="1"/>
</dbReference>
<dbReference type="InterPro" id="IPR001753">
    <property type="entry name" value="Enoyl-CoA_hydra/iso"/>
</dbReference>
<evidence type="ECO:0000313" key="3">
    <source>
        <dbReference type="EMBL" id="MDQ0115575.1"/>
    </source>
</evidence>
<dbReference type="Gene3D" id="6.10.30.40">
    <property type="match status" value="1"/>
</dbReference>
<evidence type="ECO:0000313" key="4">
    <source>
        <dbReference type="Proteomes" id="UP001229346"/>
    </source>
</evidence>
<gene>
    <name evidence="3" type="ORF">J2T15_005042</name>
</gene>
<organism evidence="3 4">
    <name type="scientific">Paenibacillus harenae</name>
    <dbReference type="NCBI Taxonomy" id="306543"/>
    <lineage>
        <taxon>Bacteria</taxon>
        <taxon>Bacillati</taxon>
        <taxon>Bacillota</taxon>
        <taxon>Bacilli</taxon>
        <taxon>Bacillales</taxon>
        <taxon>Paenibacillaceae</taxon>
        <taxon>Paenibacillus</taxon>
    </lineage>
</organism>
<keyword evidence="2" id="KW-1133">Transmembrane helix</keyword>
<dbReference type="EMBL" id="JAUSSU010000011">
    <property type="protein sequence ID" value="MDQ0115575.1"/>
    <property type="molecule type" value="Genomic_DNA"/>
</dbReference>
<dbReference type="InterPro" id="IPR029045">
    <property type="entry name" value="ClpP/crotonase-like_dom_sf"/>
</dbReference>
<dbReference type="PANTHER" id="PTHR42964">
    <property type="entry name" value="ENOYL-COA HYDRATASE"/>
    <property type="match status" value="1"/>
</dbReference>
<keyword evidence="2" id="KW-0472">Membrane</keyword>
<dbReference type="CDD" id="cd06558">
    <property type="entry name" value="crotonase-like"/>
    <property type="match status" value="1"/>
</dbReference>
<comment type="caution">
    <text evidence="3">The sequence shown here is derived from an EMBL/GenBank/DDBJ whole genome shotgun (WGS) entry which is preliminary data.</text>
</comment>
<comment type="similarity">
    <text evidence="1">Belongs to the enoyl-CoA hydratase/isomerase family.</text>
</comment>
<dbReference type="Pfam" id="PF00378">
    <property type="entry name" value="ECH_1"/>
    <property type="match status" value="1"/>
</dbReference>
<protein>
    <submittedName>
        <fullName evidence="3">Polyketide biosynthesis enoyl-CoA hydratase PksH</fullName>
    </submittedName>
</protein>